<dbReference type="GeneID" id="41961004"/>
<dbReference type="RefSeq" id="XP_030982216.1">
    <property type="nucleotide sequence ID" value="XM_031126095.1"/>
</dbReference>
<proteinExistence type="predicted"/>
<dbReference type="KEGG" id="pgri:PgNI_06066"/>
<evidence type="ECO:0000313" key="1">
    <source>
        <dbReference type="Proteomes" id="UP000515153"/>
    </source>
</evidence>
<protein>
    <submittedName>
        <fullName evidence="2">Uncharacterized protein</fullName>
    </submittedName>
</protein>
<reference evidence="2" key="2">
    <citation type="submission" date="2019-10" db="EMBL/GenBank/DDBJ databases">
        <authorList>
            <consortium name="NCBI Genome Project"/>
        </authorList>
    </citation>
    <scope>NUCLEOTIDE SEQUENCE</scope>
    <source>
        <strain evidence="2">NI907</strain>
    </source>
</reference>
<name>A0A6P8B4R1_PYRGI</name>
<keyword evidence="1" id="KW-1185">Reference proteome</keyword>
<dbReference type="Proteomes" id="UP000515153">
    <property type="component" value="Chromosome I"/>
</dbReference>
<evidence type="ECO:0000313" key="2">
    <source>
        <dbReference type="RefSeq" id="XP_030982216.1"/>
    </source>
</evidence>
<sequence>MVVKRSRTQSSLIFSNSQGIYQKAVRQIEAQHSERSRYFTPYDTVFQYYVSYLFGDQFRTRPRDPSQQLHSQYLIYSNTWSILDCLPKLFSRTSMVVTPHE</sequence>
<reference evidence="2" key="3">
    <citation type="submission" date="2025-08" db="UniProtKB">
        <authorList>
            <consortium name="RefSeq"/>
        </authorList>
    </citation>
    <scope>IDENTIFICATION</scope>
    <source>
        <strain evidence="2">NI907</strain>
    </source>
</reference>
<organism evidence="1 2">
    <name type="scientific">Pyricularia grisea</name>
    <name type="common">Crabgrass-specific blast fungus</name>
    <name type="synonym">Magnaporthe grisea</name>
    <dbReference type="NCBI Taxonomy" id="148305"/>
    <lineage>
        <taxon>Eukaryota</taxon>
        <taxon>Fungi</taxon>
        <taxon>Dikarya</taxon>
        <taxon>Ascomycota</taxon>
        <taxon>Pezizomycotina</taxon>
        <taxon>Sordariomycetes</taxon>
        <taxon>Sordariomycetidae</taxon>
        <taxon>Magnaporthales</taxon>
        <taxon>Pyriculariaceae</taxon>
        <taxon>Pyricularia</taxon>
    </lineage>
</organism>
<accession>A0A6P8B4R1</accession>
<reference evidence="1 2" key="1">
    <citation type="journal article" date="2019" name="Mol. Biol. Evol.">
        <title>Blast fungal genomes show frequent chromosomal changes, gene gains and losses, and effector gene turnover.</title>
        <authorList>
            <person name="Gomez Luciano L.B."/>
            <person name="Jason Tsai I."/>
            <person name="Chuma I."/>
            <person name="Tosa Y."/>
            <person name="Chen Y.H."/>
            <person name="Li J.Y."/>
            <person name="Li M.Y."/>
            <person name="Jade Lu M.Y."/>
            <person name="Nakayashiki H."/>
            <person name="Li W.H."/>
        </authorList>
    </citation>
    <scope>NUCLEOTIDE SEQUENCE [LARGE SCALE GENOMIC DNA]</scope>
    <source>
        <strain evidence="1 2">NI907</strain>
    </source>
</reference>
<dbReference type="AlphaFoldDB" id="A0A6P8B4R1"/>
<gene>
    <name evidence="2" type="ORF">PgNI_06066</name>
</gene>